<feature type="compositionally biased region" description="Basic residues" evidence="1">
    <location>
        <begin position="455"/>
        <end position="478"/>
    </location>
</feature>
<organism evidence="3 4">
    <name type="scientific">Leucosporidium creatinivorum</name>
    <dbReference type="NCBI Taxonomy" id="106004"/>
    <lineage>
        <taxon>Eukaryota</taxon>
        <taxon>Fungi</taxon>
        <taxon>Dikarya</taxon>
        <taxon>Basidiomycota</taxon>
        <taxon>Pucciniomycotina</taxon>
        <taxon>Microbotryomycetes</taxon>
        <taxon>Leucosporidiales</taxon>
        <taxon>Leucosporidium</taxon>
    </lineage>
</organism>
<name>A0A1Y2F3R8_9BASI</name>
<evidence type="ECO:0000313" key="3">
    <source>
        <dbReference type="EMBL" id="ORY78483.1"/>
    </source>
</evidence>
<protein>
    <recommendedName>
        <fullName evidence="2">SPX domain-containing protein</fullName>
    </recommendedName>
</protein>
<keyword evidence="4" id="KW-1185">Reference proteome</keyword>
<feature type="region of interest" description="Disordered" evidence="1">
    <location>
        <begin position="253"/>
        <end position="272"/>
    </location>
</feature>
<feature type="domain" description="SPX" evidence="2">
    <location>
        <begin position="1"/>
        <end position="200"/>
    </location>
</feature>
<dbReference type="STRING" id="106004.A0A1Y2F3R8"/>
<dbReference type="CDD" id="cd14483">
    <property type="entry name" value="SPX_PHO81_NUC-2_like"/>
    <property type="match status" value="1"/>
</dbReference>
<sequence>MKFGKTLASQASLHPGWSSEFCDYKGLKKIINSLAKGRPADAALLAAGIRPPRPPGPEEPLHPSTEPQLIAHTASAGHNGAGPGKLLQAHKAAFFFKLERELEKINAFYYQRESALKVRLRTLIDKRKLLTASLSDASGKVKALSRDSSSYGALYEGFRNFERDLGRLQTYIELNATAFRKICKKWDKACRRQADRFGDQRPQQGEHDGQLYLARQVEVQPVFNREFIAELSDVASANLLSLENLVGNEGKRRGPEALADGTGIETNGAPGGTIWTMDIERADSAEALEDLEHALVVAVKSNDRTATKEILKILLPESQTEIRAPVSRILWRAVLEEEEPKKAEGNGDATAVNGEAAAPTESAIPTSLLDFTFVDDINGRTSLHEVRHRRRILMRELPADRFASSIGRQRWTSLSRCSMPREGCRCLPSRRLRSSPSPLRRHQRSLGRLSPPRFRLGRCHHPRPRRIQRHHLRHHQWS</sequence>
<evidence type="ECO:0000259" key="2">
    <source>
        <dbReference type="PROSITE" id="PS51382"/>
    </source>
</evidence>
<dbReference type="EMBL" id="MCGR01000029">
    <property type="protein sequence ID" value="ORY78483.1"/>
    <property type="molecule type" value="Genomic_DNA"/>
</dbReference>
<gene>
    <name evidence="3" type="ORF">BCR35DRAFT_103466</name>
</gene>
<dbReference type="InParanoid" id="A0A1Y2F3R8"/>
<dbReference type="OrthoDB" id="1577640at2759"/>
<dbReference type="Pfam" id="PF03105">
    <property type="entry name" value="SPX"/>
    <property type="match status" value="2"/>
</dbReference>
<reference evidence="3 4" key="1">
    <citation type="submission" date="2016-07" db="EMBL/GenBank/DDBJ databases">
        <title>Pervasive Adenine N6-methylation of Active Genes in Fungi.</title>
        <authorList>
            <consortium name="DOE Joint Genome Institute"/>
            <person name="Mondo S.J."/>
            <person name="Dannebaum R.O."/>
            <person name="Kuo R.C."/>
            <person name="Labutti K."/>
            <person name="Haridas S."/>
            <person name="Kuo A."/>
            <person name="Salamov A."/>
            <person name="Ahrendt S.R."/>
            <person name="Lipzen A."/>
            <person name="Sullivan W."/>
            <person name="Andreopoulos W.B."/>
            <person name="Clum A."/>
            <person name="Lindquist E."/>
            <person name="Daum C."/>
            <person name="Ramamoorthy G.K."/>
            <person name="Gryganskyi A."/>
            <person name="Culley D."/>
            <person name="Magnuson J.K."/>
            <person name="James T.Y."/>
            <person name="O'Malley M.A."/>
            <person name="Stajich J.E."/>
            <person name="Spatafora J.W."/>
            <person name="Visel A."/>
            <person name="Grigoriev I.V."/>
        </authorList>
    </citation>
    <scope>NUCLEOTIDE SEQUENCE [LARGE SCALE GENOMIC DNA]</scope>
    <source>
        <strain evidence="3 4">62-1032</strain>
    </source>
</reference>
<dbReference type="PROSITE" id="PS51382">
    <property type="entry name" value="SPX"/>
    <property type="match status" value="1"/>
</dbReference>
<evidence type="ECO:0000313" key="4">
    <source>
        <dbReference type="Proteomes" id="UP000193467"/>
    </source>
</evidence>
<evidence type="ECO:0000256" key="1">
    <source>
        <dbReference type="SAM" id="MobiDB-lite"/>
    </source>
</evidence>
<dbReference type="Proteomes" id="UP000193467">
    <property type="component" value="Unassembled WGS sequence"/>
</dbReference>
<dbReference type="GO" id="GO:0016036">
    <property type="term" value="P:cellular response to phosphate starvation"/>
    <property type="evidence" value="ECO:0007669"/>
    <property type="project" value="InterPro"/>
</dbReference>
<feature type="region of interest" description="Disordered" evidence="1">
    <location>
        <begin position="429"/>
        <end position="478"/>
    </location>
</feature>
<comment type="caution">
    <text evidence="3">The sequence shown here is derived from an EMBL/GenBank/DDBJ whole genome shotgun (WGS) entry which is preliminary data.</text>
</comment>
<dbReference type="InterPro" id="IPR004331">
    <property type="entry name" value="SPX_dom"/>
</dbReference>
<dbReference type="AlphaFoldDB" id="A0A1Y2F3R8"/>
<proteinExistence type="predicted"/>
<dbReference type="PANTHER" id="PTHR45978">
    <property type="entry name" value="SPX DOMAIN-CONTAINING PROTEIN 3"/>
    <property type="match status" value="1"/>
</dbReference>
<dbReference type="PANTHER" id="PTHR45978:SF7">
    <property type="entry name" value="SPX DOMAIN-CONTAINING PROTEIN 4"/>
    <property type="match status" value="1"/>
</dbReference>
<feature type="compositionally biased region" description="Basic residues" evidence="1">
    <location>
        <begin position="429"/>
        <end position="445"/>
    </location>
</feature>
<accession>A0A1Y2F3R8</accession>
<dbReference type="InterPro" id="IPR031142">
    <property type="entry name" value="SPX_prot"/>
</dbReference>